<dbReference type="EMBL" id="PQIB02000003">
    <property type="protein sequence ID" value="RLN28777.1"/>
    <property type="molecule type" value="Genomic_DNA"/>
</dbReference>
<keyword evidence="2" id="KW-1133">Transmembrane helix</keyword>
<keyword evidence="4" id="KW-1185">Reference proteome</keyword>
<feature type="compositionally biased region" description="Polar residues" evidence="1">
    <location>
        <begin position="38"/>
        <end position="47"/>
    </location>
</feature>
<evidence type="ECO:0000256" key="2">
    <source>
        <dbReference type="SAM" id="Phobius"/>
    </source>
</evidence>
<dbReference type="Proteomes" id="UP000275267">
    <property type="component" value="Unassembled WGS sequence"/>
</dbReference>
<feature type="transmembrane region" description="Helical" evidence="2">
    <location>
        <begin position="97"/>
        <end position="118"/>
    </location>
</feature>
<proteinExistence type="predicted"/>
<evidence type="ECO:0000256" key="1">
    <source>
        <dbReference type="SAM" id="MobiDB-lite"/>
    </source>
</evidence>
<keyword evidence="2" id="KW-0812">Transmembrane</keyword>
<protein>
    <submittedName>
        <fullName evidence="3">Uncharacterized protein</fullName>
    </submittedName>
</protein>
<name>A0A3L6SWW8_PANMI</name>
<keyword evidence="2" id="KW-0472">Membrane</keyword>
<dbReference type="OrthoDB" id="10547906at2759"/>
<organism evidence="3 4">
    <name type="scientific">Panicum miliaceum</name>
    <name type="common">Proso millet</name>
    <name type="synonym">Broomcorn millet</name>
    <dbReference type="NCBI Taxonomy" id="4540"/>
    <lineage>
        <taxon>Eukaryota</taxon>
        <taxon>Viridiplantae</taxon>
        <taxon>Streptophyta</taxon>
        <taxon>Embryophyta</taxon>
        <taxon>Tracheophyta</taxon>
        <taxon>Spermatophyta</taxon>
        <taxon>Magnoliopsida</taxon>
        <taxon>Liliopsida</taxon>
        <taxon>Poales</taxon>
        <taxon>Poaceae</taxon>
        <taxon>PACMAD clade</taxon>
        <taxon>Panicoideae</taxon>
        <taxon>Panicodae</taxon>
        <taxon>Paniceae</taxon>
        <taxon>Panicinae</taxon>
        <taxon>Panicum</taxon>
        <taxon>Panicum sect. Panicum</taxon>
    </lineage>
</organism>
<evidence type="ECO:0000313" key="4">
    <source>
        <dbReference type="Proteomes" id="UP000275267"/>
    </source>
</evidence>
<feature type="region of interest" description="Disordered" evidence="1">
    <location>
        <begin position="28"/>
        <end position="47"/>
    </location>
</feature>
<sequence>MGAGAELSSLSILGFGRMEEVEGNGMATRDHWGGDSDAPTTGSAMASKPRTLTNFRATIPGVSAHRVSRACQEDEEPSFLCVAMGKLCCSNESEEEAGFNLLGLLVAAVIALVFMLLCTPPKRRCVTIYPCC</sequence>
<dbReference type="AlphaFoldDB" id="A0A3L6SWW8"/>
<accession>A0A3L6SWW8</accession>
<evidence type="ECO:0000313" key="3">
    <source>
        <dbReference type="EMBL" id="RLN28777.1"/>
    </source>
</evidence>
<gene>
    <name evidence="3" type="ORF">C2845_PM05G23520</name>
</gene>
<reference evidence="4" key="1">
    <citation type="journal article" date="2019" name="Nat. Commun.">
        <title>The genome of broomcorn millet.</title>
        <authorList>
            <person name="Zou C."/>
            <person name="Miki D."/>
            <person name="Li D."/>
            <person name="Tang Q."/>
            <person name="Xiao L."/>
            <person name="Rajput S."/>
            <person name="Deng P."/>
            <person name="Jia W."/>
            <person name="Huang R."/>
            <person name="Zhang M."/>
            <person name="Sun Y."/>
            <person name="Hu J."/>
            <person name="Fu X."/>
            <person name="Schnable P.S."/>
            <person name="Li F."/>
            <person name="Zhang H."/>
            <person name="Feng B."/>
            <person name="Zhu X."/>
            <person name="Liu R."/>
            <person name="Schnable J.C."/>
            <person name="Zhu J.-K."/>
            <person name="Zhang H."/>
        </authorList>
    </citation>
    <scope>NUCLEOTIDE SEQUENCE [LARGE SCALE GENOMIC DNA]</scope>
</reference>
<comment type="caution">
    <text evidence="3">The sequence shown here is derived from an EMBL/GenBank/DDBJ whole genome shotgun (WGS) entry which is preliminary data.</text>
</comment>